<gene>
    <name evidence="1" type="ORF">SAMN05444000_1093</name>
</gene>
<proteinExistence type="predicted"/>
<reference evidence="2" key="1">
    <citation type="submission" date="2016-11" db="EMBL/GenBank/DDBJ databases">
        <authorList>
            <person name="Varghese N."/>
            <person name="Submissions S."/>
        </authorList>
    </citation>
    <scope>NUCLEOTIDE SEQUENCE [LARGE SCALE GENOMIC DNA]</scope>
    <source>
        <strain evidence="2">DSM 100564</strain>
    </source>
</reference>
<dbReference type="RefSeq" id="WP_073251861.1">
    <property type="nucleotide sequence ID" value="NZ_FQZQ01000009.1"/>
</dbReference>
<sequence>MRLSTKKYNFAWKVLELISSSNQVEKSRIANLGWFGIKLSWKNDVELACGELDVQLWSGSEVDPGAREIVLAPYRSRLEDEDLVAEIADDIERHWDRTAGVRELET</sequence>
<evidence type="ECO:0000313" key="2">
    <source>
        <dbReference type="Proteomes" id="UP000183982"/>
    </source>
</evidence>
<accession>A0A1M6JF60</accession>
<dbReference type="AlphaFoldDB" id="A0A1M6JF60"/>
<protein>
    <submittedName>
        <fullName evidence="1">Uncharacterized protein</fullName>
    </submittedName>
</protein>
<name>A0A1M6JF60_9RHOB</name>
<dbReference type="Proteomes" id="UP000183982">
    <property type="component" value="Unassembled WGS sequence"/>
</dbReference>
<organism evidence="1 2">
    <name type="scientific">Shimia gijangensis</name>
    <dbReference type="NCBI Taxonomy" id="1470563"/>
    <lineage>
        <taxon>Bacteria</taxon>
        <taxon>Pseudomonadati</taxon>
        <taxon>Pseudomonadota</taxon>
        <taxon>Alphaproteobacteria</taxon>
        <taxon>Rhodobacterales</taxon>
        <taxon>Roseobacteraceae</taxon>
    </lineage>
</organism>
<evidence type="ECO:0000313" key="1">
    <source>
        <dbReference type="EMBL" id="SHJ45265.1"/>
    </source>
</evidence>
<keyword evidence="2" id="KW-1185">Reference proteome</keyword>
<dbReference type="EMBL" id="FQZQ01000009">
    <property type="protein sequence ID" value="SHJ45265.1"/>
    <property type="molecule type" value="Genomic_DNA"/>
</dbReference>